<name>A0A8J6HXL6_TENMO</name>
<dbReference type="EMBL" id="JABDTM020008257">
    <property type="protein sequence ID" value="KAH0821358.1"/>
    <property type="molecule type" value="Genomic_DNA"/>
</dbReference>
<keyword evidence="2" id="KW-1185">Reference proteome</keyword>
<dbReference type="Proteomes" id="UP000719412">
    <property type="component" value="Unassembled WGS sequence"/>
</dbReference>
<protein>
    <submittedName>
        <fullName evidence="1">Uncharacterized protein</fullName>
    </submittedName>
</protein>
<reference evidence="1" key="1">
    <citation type="journal article" date="2020" name="J Insects Food Feed">
        <title>The yellow mealworm (Tenebrio molitor) genome: a resource for the emerging insects as food and feed industry.</title>
        <authorList>
            <person name="Eriksson T."/>
            <person name="Andere A."/>
            <person name="Kelstrup H."/>
            <person name="Emery V."/>
            <person name="Picard C."/>
        </authorList>
    </citation>
    <scope>NUCLEOTIDE SEQUENCE</scope>
    <source>
        <strain evidence="1">Stoneville</strain>
        <tissue evidence="1">Whole head</tissue>
    </source>
</reference>
<organism evidence="1 2">
    <name type="scientific">Tenebrio molitor</name>
    <name type="common">Yellow mealworm beetle</name>
    <dbReference type="NCBI Taxonomy" id="7067"/>
    <lineage>
        <taxon>Eukaryota</taxon>
        <taxon>Metazoa</taxon>
        <taxon>Ecdysozoa</taxon>
        <taxon>Arthropoda</taxon>
        <taxon>Hexapoda</taxon>
        <taxon>Insecta</taxon>
        <taxon>Pterygota</taxon>
        <taxon>Neoptera</taxon>
        <taxon>Endopterygota</taxon>
        <taxon>Coleoptera</taxon>
        <taxon>Polyphaga</taxon>
        <taxon>Cucujiformia</taxon>
        <taxon>Tenebrionidae</taxon>
        <taxon>Tenebrio</taxon>
    </lineage>
</organism>
<sequence length="86" mass="9609">MLYECPEGKQFFGITELKFFHKVCMWGRSSAKIPSRVARCSADRLFSHGNPEASVLGSLQLCEEQGRKISARPVLQLAQEADTPSH</sequence>
<evidence type="ECO:0000313" key="2">
    <source>
        <dbReference type="Proteomes" id="UP000719412"/>
    </source>
</evidence>
<reference evidence="1" key="2">
    <citation type="submission" date="2021-08" db="EMBL/GenBank/DDBJ databases">
        <authorList>
            <person name="Eriksson T."/>
        </authorList>
    </citation>
    <scope>NUCLEOTIDE SEQUENCE</scope>
    <source>
        <strain evidence="1">Stoneville</strain>
        <tissue evidence="1">Whole head</tissue>
    </source>
</reference>
<dbReference type="AlphaFoldDB" id="A0A8J6HXL6"/>
<evidence type="ECO:0000313" key="1">
    <source>
        <dbReference type="EMBL" id="KAH0821358.1"/>
    </source>
</evidence>
<gene>
    <name evidence="1" type="ORF">GEV33_001433</name>
</gene>
<accession>A0A8J6HXL6</accession>
<proteinExistence type="predicted"/>
<comment type="caution">
    <text evidence="1">The sequence shown here is derived from an EMBL/GenBank/DDBJ whole genome shotgun (WGS) entry which is preliminary data.</text>
</comment>